<dbReference type="Gene3D" id="3.90.740.10">
    <property type="entry name" value="Valyl/Leucyl/Isoleucyl-tRNA synthetase, editing domain"/>
    <property type="match status" value="1"/>
</dbReference>
<keyword evidence="4" id="KW-0547">Nucleotide-binding</keyword>
<comment type="similarity">
    <text evidence="1">Belongs to the class-I aminoacyl-tRNA synthetase family.</text>
</comment>
<dbReference type="GO" id="GO:0005739">
    <property type="term" value="C:mitochondrion"/>
    <property type="evidence" value="ECO:0007669"/>
    <property type="project" value="TreeGrafter"/>
</dbReference>
<dbReference type="Gene3D" id="3.40.50.620">
    <property type="entry name" value="HUPs"/>
    <property type="match status" value="1"/>
</dbReference>
<dbReference type="SUPFAM" id="SSF52374">
    <property type="entry name" value="Nucleotidylyl transferase"/>
    <property type="match status" value="1"/>
</dbReference>
<evidence type="ECO:0000313" key="11">
    <source>
        <dbReference type="EMBL" id="GAA55222.1"/>
    </source>
</evidence>
<dbReference type="EMBL" id="DF143980">
    <property type="protein sequence ID" value="GAA55222.1"/>
    <property type="molecule type" value="Genomic_DNA"/>
</dbReference>
<organism evidence="11 12">
    <name type="scientific">Clonorchis sinensis</name>
    <name type="common">Chinese liver fluke</name>
    <dbReference type="NCBI Taxonomy" id="79923"/>
    <lineage>
        <taxon>Eukaryota</taxon>
        <taxon>Metazoa</taxon>
        <taxon>Spiralia</taxon>
        <taxon>Lophotrochozoa</taxon>
        <taxon>Platyhelminthes</taxon>
        <taxon>Trematoda</taxon>
        <taxon>Digenea</taxon>
        <taxon>Opisthorchiida</taxon>
        <taxon>Opisthorchiata</taxon>
        <taxon>Opisthorchiidae</taxon>
        <taxon>Clonorchis</taxon>
    </lineage>
</organism>
<feature type="domain" description="Aminoacyl-tRNA synthetase class Ia" evidence="9">
    <location>
        <begin position="171"/>
        <end position="401"/>
    </location>
</feature>
<dbReference type="Proteomes" id="UP000008909">
    <property type="component" value="Unassembled WGS sequence"/>
</dbReference>
<dbReference type="InterPro" id="IPR013155">
    <property type="entry name" value="M/V/L/I-tRNA-synth_anticd-bd"/>
</dbReference>
<dbReference type="GO" id="GO:0005524">
    <property type="term" value="F:ATP binding"/>
    <property type="evidence" value="ECO:0007669"/>
    <property type="project" value="UniProtKB-KW"/>
</dbReference>
<accession>G7YQJ2</accession>
<evidence type="ECO:0000256" key="6">
    <source>
        <dbReference type="ARBA" id="ARBA00022917"/>
    </source>
</evidence>
<dbReference type="SUPFAM" id="SSF50677">
    <property type="entry name" value="ValRS/IleRS/LeuRS editing domain"/>
    <property type="match status" value="1"/>
</dbReference>
<dbReference type="GO" id="GO:0006428">
    <property type="term" value="P:isoleucyl-tRNA aminoacylation"/>
    <property type="evidence" value="ECO:0007669"/>
    <property type="project" value="InterPro"/>
</dbReference>
<evidence type="ECO:0000256" key="4">
    <source>
        <dbReference type="ARBA" id="ARBA00022741"/>
    </source>
</evidence>
<evidence type="ECO:0000259" key="9">
    <source>
        <dbReference type="Pfam" id="PF00133"/>
    </source>
</evidence>
<dbReference type="Gene3D" id="1.10.730.20">
    <property type="match status" value="1"/>
</dbReference>
<protein>
    <recommendedName>
        <fullName evidence="2">isoleucine--tRNA ligase</fullName>
        <ecNumber evidence="2">6.1.1.5</ecNumber>
    </recommendedName>
    <alternativeName>
        <fullName evidence="8">Isoleucyl-tRNA synthetase</fullName>
    </alternativeName>
</protein>
<dbReference type="Pfam" id="PF08264">
    <property type="entry name" value="Anticodon_1"/>
    <property type="match status" value="1"/>
</dbReference>
<evidence type="ECO:0000313" key="12">
    <source>
        <dbReference type="Proteomes" id="UP000008909"/>
    </source>
</evidence>
<reference evidence="11" key="1">
    <citation type="journal article" date="2011" name="Genome Biol.">
        <title>The draft genome of the carcinogenic human liver fluke Clonorchis sinensis.</title>
        <authorList>
            <person name="Wang X."/>
            <person name="Chen W."/>
            <person name="Huang Y."/>
            <person name="Sun J."/>
            <person name="Men J."/>
            <person name="Liu H."/>
            <person name="Luo F."/>
            <person name="Guo L."/>
            <person name="Lv X."/>
            <person name="Deng C."/>
            <person name="Zhou C."/>
            <person name="Fan Y."/>
            <person name="Li X."/>
            <person name="Huang L."/>
            <person name="Hu Y."/>
            <person name="Liang C."/>
            <person name="Hu X."/>
            <person name="Xu J."/>
            <person name="Yu X."/>
        </authorList>
    </citation>
    <scope>NUCLEOTIDE SEQUENCE [LARGE SCALE GENOMIC DNA]</scope>
    <source>
        <strain evidence="11">Henan</strain>
    </source>
</reference>
<dbReference type="SUPFAM" id="SSF47323">
    <property type="entry name" value="Anticodon-binding domain of a subclass of class I aminoacyl-tRNA synthetases"/>
    <property type="match status" value="1"/>
</dbReference>
<evidence type="ECO:0000256" key="5">
    <source>
        <dbReference type="ARBA" id="ARBA00022840"/>
    </source>
</evidence>
<dbReference type="PANTHER" id="PTHR42765:SF1">
    <property type="entry name" value="ISOLEUCINE--TRNA LIGASE, MITOCHONDRIAL"/>
    <property type="match status" value="1"/>
</dbReference>
<dbReference type="InterPro" id="IPR002301">
    <property type="entry name" value="Ile-tRNA-ligase"/>
</dbReference>
<reference key="2">
    <citation type="submission" date="2011-10" db="EMBL/GenBank/DDBJ databases">
        <title>The genome and transcriptome sequence of Clonorchis sinensis provide insights into the carcinogenic liver fluke.</title>
        <authorList>
            <person name="Wang X."/>
            <person name="Huang Y."/>
            <person name="Chen W."/>
            <person name="Liu H."/>
            <person name="Guo L."/>
            <person name="Chen Y."/>
            <person name="Luo F."/>
            <person name="Zhou W."/>
            <person name="Sun J."/>
            <person name="Mao Q."/>
            <person name="Liang P."/>
            <person name="Zhou C."/>
            <person name="Tian Y."/>
            <person name="Men J."/>
            <person name="Lv X."/>
            <person name="Huang L."/>
            <person name="Zhou J."/>
            <person name="Hu Y."/>
            <person name="Li R."/>
            <person name="Zhang F."/>
            <person name="Lei H."/>
            <person name="Li X."/>
            <person name="Hu X."/>
            <person name="Liang C."/>
            <person name="Xu J."/>
            <person name="Wu Z."/>
            <person name="Yu X."/>
        </authorList>
    </citation>
    <scope>NUCLEOTIDE SEQUENCE</scope>
    <source>
        <strain>Henan</strain>
    </source>
</reference>
<dbReference type="GO" id="GO:0032543">
    <property type="term" value="P:mitochondrial translation"/>
    <property type="evidence" value="ECO:0007669"/>
    <property type="project" value="TreeGrafter"/>
</dbReference>
<dbReference type="EC" id="6.1.1.5" evidence="2"/>
<sequence length="1297" mass="145801">MDHTFEKSEMDAFAMLHSKACLLGRYSLAFRGLFIAIYSLYTGPAERSPELLHTCRYLHPIRSLTSNSEDSVCPFLPGTYVSETKGTGLVHCAPCHGKEDFLIGQSFHLPMKQLVDDEGYFLPEAGSELAGLRLDDEGTAKILELLRPMLVHQGTIKHSYPYDWRTKTPVITRLSEQWFLDTSALSTAAIEAYNSVDVIPPKHKPSMLPFISSRPRWCISRQRSWGVPIPVLLRQEDGKPIVDYEFIQCISERVAHCGTDFWFDESLETLVPKRFWKKWNVSPSSVRKSTDVFDVWFDSGLSWLGVLCKGGSHSLDGKTKTVADLYLEGQDQFRGWFSSSLLLSVALQNCAPYKTLVVHGMTADSEGRKMSKSLGNVVSPEDLLNQNKGCLDILRRWAACSALDSVSTVGDKEMNLHNASYRALRNSLRFMLGNLVDFSPIRQLAYLRDSQAVKCTNVNQLIFDIIEATSPSSQYRKPGALNCTVLYWLGCLVKLARSEYYPNYRFNALLSEIDQLLSRLSSMYITAVKDILYCDPVDSFDRRMVQTIFLLATESLKMLLSPIMPYLMEECEEAIQRRWKSDSLMLSTSHAGSLLERYSLNTLYGGLSSNMPPTSDWSTCLSAVERYADYATLAHACETVHAFYLSIINQMSTDLDLNSAPVNPLVDKHVHLYLDPCSETAPLVESLQMFHPTGTWDNANSELCRLFRAASVSWSLDDEARTTKEHEQDSHIRILSVPYQGSVVRVRLSAAPPDTRCPSPLADEKEQTTPARIALVELCHFLADPFVGGCNLRKIFRLLYRNFAHRSEQAVCCAQFHVGASYWLAGAWRIKMANIAGSSACHNYASLIVAILNSIVLKCGVTASRHYVSMQRTPQYMHMENLFIFALLVTKRKSSIFVGGNPDSKVVTSEGGETAVSLLEAHQVINQHVGRQEEIWNTRHHTWCARIQPTKIRAHLSEWSPSAPCRLLAGEPGLDAWGSIILQRPLEWSRAQDKNDKIGSEMDRDDVTDDPTAVRYLFRATCRKTVADEFVQLISRAKASTFRGQILHWSGDADTTINGLENLNLHEGQLGAVGVMRRNLVLMFVNIRSKPVITVITAGFIASVGTVESCVDAELTLSHPESDAYLENGTHFKPTDNKDELGTHKAPQKYGTPSCDVRQFVADEFDKMVDQFQVKPIVMGKLTAQMRATRIVVDCDDILCYFHARKANRKRKASYDVDLDRSTESHHSLSRKSVCVRIFGSKVDLLDSSVRYVLRGFHVASRFGIAEQFILHRHSTLRRGNPEKVVGLEKSIPVCEY</sequence>
<dbReference type="GO" id="GO:0004822">
    <property type="term" value="F:isoleucine-tRNA ligase activity"/>
    <property type="evidence" value="ECO:0007669"/>
    <property type="project" value="UniProtKB-EC"/>
</dbReference>
<evidence type="ECO:0000256" key="8">
    <source>
        <dbReference type="ARBA" id="ARBA00032665"/>
    </source>
</evidence>
<dbReference type="PRINTS" id="PR00984">
    <property type="entry name" value="TRNASYNTHILE"/>
</dbReference>
<dbReference type="GO" id="GO:0002161">
    <property type="term" value="F:aminoacyl-tRNA deacylase activity"/>
    <property type="evidence" value="ECO:0007669"/>
    <property type="project" value="InterPro"/>
</dbReference>
<dbReference type="InterPro" id="IPR014729">
    <property type="entry name" value="Rossmann-like_a/b/a_fold"/>
</dbReference>
<evidence type="ECO:0000256" key="1">
    <source>
        <dbReference type="ARBA" id="ARBA00005594"/>
    </source>
</evidence>
<dbReference type="InterPro" id="IPR009080">
    <property type="entry name" value="tRNAsynth_Ia_anticodon-bd"/>
</dbReference>
<evidence type="ECO:0000256" key="2">
    <source>
        <dbReference type="ARBA" id="ARBA00013165"/>
    </source>
</evidence>
<evidence type="ECO:0000256" key="3">
    <source>
        <dbReference type="ARBA" id="ARBA00022598"/>
    </source>
</evidence>
<evidence type="ECO:0000259" key="10">
    <source>
        <dbReference type="Pfam" id="PF08264"/>
    </source>
</evidence>
<name>G7YQJ2_CLOSI</name>
<dbReference type="InterPro" id="IPR002300">
    <property type="entry name" value="aa-tRNA-synth_Ia"/>
</dbReference>
<feature type="domain" description="Methionyl/Valyl/Leucyl/Isoleucyl-tRNA synthetase anticodon-binding" evidence="10">
    <location>
        <begin position="499"/>
        <end position="575"/>
    </location>
</feature>
<dbReference type="Gene3D" id="1.10.10.830">
    <property type="entry name" value="Ile-tRNA synthetase CP2 domain-like"/>
    <property type="match status" value="1"/>
</dbReference>
<keyword evidence="5" id="KW-0067">ATP-binding</keyword>
<dbReference type="Pfam" id="PF00133">
    <property type="entry name" value="tRNA-synt_1"/>
    <property type="match status" value="1"/>
</dbReference>
<evidence type="ECO:0000256" key="7">
    <source>
        <dbReference type="ARBA" id="ARBA00023146"/>
    </source>
</evidence>
<dbReference type="InterPro" id="IPR050081">
    <property type="entry name" value="Ile-tRNA_ligase"/>
</dbReference>
<dbReference type="PANTHER" id="PTHR42765">
    <property type="entry name" value="SOLEUCYL-TRNA SYNTHETASE"/>
    <property type="match status" value="1"/>
</dbReference>
<gene>
    <name evidence="11" type="ORF">CLF_107343</name>
</gene>
<proteinExistence type="inferred from homology"/>
<keyword evidence="6" id="KW-0648">Protein biosynthesis</keyword>
<keyword evidence="3" id="KW-0436">Ligase</keyword>
<keyword evidence="7 11" id="KW-0030">Aminoacyl-tRNA synthetase</keyword>
<keyword evidence="12" id="KW-1185">Reference proteome</keyword>
<dbReference type="InterPro" id="IPR009008">
    <property type="entry name" value="Val/Leu/Ile-tRNA-synth_edit"/>
</dbReference>